<keyword evidence="1" id="KW-0812">Transmembrane</keyword>
<dbReference type="InterPro" id="IPR012861">
    <property type="entry name" value="DUF1634"/>
</dbReference>
<feature type="transmembrane region" description="Helical" evidence="1">
    <location>
        <begin position="56"/>
        <end position="76"/>
    </location>
</feature>
<evidence type="ECO:0000256" key="1">
    <source>
        <dbReference type="SAM" id="Phobius"/>
    </source>
</evidence>
<evidence type="ECO:0000313" key="2">
    <source>
        <dbReference type="EMBL" id="SVA16470.1"/>
    </source>
</evidence>
<reference evidence="2" key="1">
    <citation type="submission" date="2018-05" db="EMBL/GenBank/DDBJ databases">
        <authorList>
            <person name="Lanie J.A."/>
            <person name="Ng W.-L."/>
            <person name="Kazmierczak K.M."/>
            <person name="Andrzejewski T.M."/>
            <person name="Davidsen T.M."/>
            <person name="Wayne K.J."/>
            <person name="Tettelin H."/>
            <person name="Glass J.I."/>
            <person name="Rusch D."/>
            <person name="Podicherti R."/>
            <person name="Tsui H.-C.T."/>
            <person name="Winkler M.E."/>
        </authorList>
    </citation>
    <scope>NUCLEOTIDE SEQUENCE</scope>
</reference>
<organism evidence="2">
    <name type="scientific">marine metagenome</name>
    <dbReference type="NCBI Taxonomy" id="408172"/>
    <lineage>
        <taxon>unclassified sequences</taxon>
        <taxon>metagenomes</taxon>
        <taxon>ecological metagenomes</taxon>
    </lineage>
</organism>
<dbReference type="AlphaFoldDB" id="A0A381TKA7"/>
<proteinExistence type="predicted"/>
<protein>
    <recommendedName>
        <fullName evidence="3">DUF1634 domain-containing protein</fullName>
    </recommendedName>
</protein>
<sequence>MSVATASLVIGLLFWMFGLFNVVSAGLLHAGLIIVVGMPTLRALLAFSRFLRAGEWSFVAITAGVFAMLVTSLVLAF</sequence>
<dbReference type="Pfam" id="PF07843">
    <property type="entry name" value="DUF1634"/>
    <property type="match status" value="1"/>
</dbReference>
<feature type="transmembrane region" description="Helical" evidence="1">
    <location>
        <begin position="12"/>
        <end position="36"/>
    </location>
</feature>
<accession>A0A381TKA7</accession>
<dbReference type="EMBL" id="UINC01004732">
    <property type="protein sequence ID" value="SVA16470.1"/>
    <property type="molecule type" value="Genomic_DNA"/>
</dbReference>
<keyword evidence="1" id="KW-1133">Transmembrane helix</keyword>
<name>A0A381TKA7_9ZZZZ</name>
<gene>
    <name evidence="2" type="ORF">METZ01_LOCUS69324</name>
</gene>
<keyword evidence="1" id="KW-0472">Membrane</keyword>
<evidence type="ECO:0008006" key="3">
    <source>
        <dbReference type="Google" id="ProtNLM"/>
    </source>
</evidence>